<name>A0AA40A7M6_9PEZI</name>
<reference evidence="2" key="1">
    <citation type="submission" date="2023-06" db="EMBL/GenBank/DDBJ databases">
        <title>Genome-scale phylogeny and comparative genomics of the fungal order Sordariales.</title>
        <authorList>
            <consortium name="Lawrence Berkeley National Laboratory"/>
            <person name="Hensen N."/>
            <person name="Bonometti L."/>
            <person name="Westerberg I."/>
            <person name="Brannstrom I.O."/>
            <person name="Guillou S."/>
            <person name="Cros-Aarteil S."/>
            <person name="Calhoun S."/>
            <person name="Haridas S."/>
            <person name="Kuo A."/>
            <person name="Mondo S."/>
            <person name="Pangilinan J."/>
            <person name="Riley R."/>
            <person name="Labutti K."/>
            <person name="Andreopoulos B."/>
            <person name="Lipzen A."/>
            <person name="Chen C."/>
            <person name="Yanf M."/>
            <person name="Daum C."/>
            <person name="Ng V."/>
            <person name="Clum A."/>
            <person name="Steindorff A."/>
            <person name="Ohm R."/>
            <person name="Martin F."/>
            <person name="Silar P."/>
            <person name="Natvig D."/>
            <person name="Lalanne C."/>
            <person name="Gautier V."/>
            <person name="Ament-Velasquez S.L."/>
            <person name="Kruys A."/>
            <person name="Hutchinson M.I."/>
            <person name="Powell A.J."/>
            <person name="Barry K."/>
            <person name="Miller A.N."/>
            <person name="Grigoriev I.V."/>
            <person name="Debuchy R."/>
            <person name="Gladieux P."/>
            <person name="Thoren M.H."/>
            <person name="Johannesson H."/>
        </authorList>
    </citation>
    <scope>NUCLEOTIDE SEQUENCE</scope>
    <source>
        <strain evidence="2">SMH4607-1</strain>
    </source>
</reference>
<sequence length="753" mass="80423">MSLLLAPYNDSMRLGMGFNSYTQTICIDQAVAVDKQTGSVVRSEGPSQSVTYSSRFVSKLSEILSTMNISYGSSIKKGTVEVSGSTSTVDEEKIKESDLNAVISVKVVNQTTIITENSKFQPIEGLAPGSTRMGEVYGDCYISGFIEGGDFTGIVSIRALDRSQAAKIADLVKSGVSRGGSGSDEDFTLDGFQHNIQGSANSALTNTETTIAVSWMGGGQIKDAKSKWDMDELFAAAAAFPSNVAKCPQRTWAILTKYKANRSFVEWSSKMQISPLEYDSINSFTGELFDNFMEYKQILKLVQTILRNRDNFEVQSGKHNAIPVDVPSLAAVRSALRAEMSKIVTAVDILSHNPGALKKVLAKQSLPINSLVRSIILESQYGRGLSEVPGTSKAPIPTPSSEVEAASPGLKATDNTSRIAPGPTPAATTSAPATTSTAAPTSAPAAAAAALTTPAPPATTAAVTTVPKPVKETLQPSPRPAVADDGDEDFDFNSLVPPEIWSDLLPVPKKGVEALLTPTKAEDSQAAAKVISFPPPPVSDPPPTTEGGNNVIVPIPANEPRTSAPPLPNLEILGAAYGDGAVTEAVRALVDTKTQTLTIDTTWIPGLGLPDTWVGVQKVISVLYRYSDSSSLFMLVAVEKTGTYKISHGGTSAPGIQRVALNPWRPDVGFHVVAVVWGDVVVNNPKTVDNITVSWQNHWTQWMRSEWIGQDTWPGAAKTFALFYQMGTEDAPVKVMTCREWIKINFRQVSSLP</sequence>
<comment type="caution">
    <text evidence="2">The sequence shown here is derived from an EMBL/GenBank/DDBJ whole genome shotgun (WGS) entry which is preliminary data.</text>
</comment>
<feature type="compositionally biased region" description="Low complexity" evidence="1">
    <location>
        <begin position="425"/>
        <end position="467"/>
    </location>
</feature>
<dbReference type="EMBL" id="JAUKUA010000005">
    <property type="protein sequence ID" value="KAK0710653.1"/>
    <property type="molecule type" value="Genomic_DNA"/>
</dbReference>
<protein>
    <submittedName>
        <fullName evidence="2">Uncharacterized protein</fullName>
    </submittedName>
</protein>
<organism evidence="2 3">
    <name type="scientific">Lasiosphaeris hirsuta</name>
    <dbReference type="NCBI Taxonomy" id="260670"/>
    <lineage>
        <taxon>Eukaryota</taxon>
        <taxon>Fungi</taxon>
        <taxon>Dikarya</taxon>
        <taxon>Ascomycota</taxon>
        <taxon>Pezizomycotina</taxon>
        <taxon>Sordariomycetes</taxon>
        <taxon>Sordariomycetidae</taxon>
        <taxon>Sordariales</taxon>
        <taxon>Lasiosphaeriaceae</taxon>
        <taxon>Lasiosphaeris</taxon>
    </lineage>
</organism>
<evidence type="ECO:0000256" key="1">
    <source>
        <dbReference type="SAM" id="MobiDB-lite"/>
    </source>
</evidence>
<accession>A0AA40A7M6</accession>
<evidence type="ECO:0000313" key="2">
    <source>
        <dbReference type="EMBL" id="KAK0710653.1"/>
    </source>
</evidence>
<proteinExistence type="predicted"/>
<keyword evidence="3" id="KW-1185">Reference proteome</keyword>
<dbReference type="Proteomes" id="UP001172102">
    <property type="component" value="Unassembled WGS sequence"/>
</dbReference>
<evidence type="ECO:0000313" key="3">
    <source>
        <dbReference type="Proteomes" id="UP001172102"/>
    </source>
</evidence>
<gene>
    <name evidence="2" type="ORF">B0H67DRAFT_610943</name>
</gene>
<feature type="region of interest" description="Disordered" evidence="1">
    <location>
        <begin position="386"/>
        <end position="488"/>
    </location>
</feature>
<dbReference type="AlphaFoldDB" id="A0AA40A7M6"/>